<evidence type="ECO:0000256" key="1">
    <source>
        <dbReference type="ARBA" id="ARBA00004141"/>
    </source>
</evidence>
<keyword evidence="8" id="KW-1185">Reference proteome</keyword>
<dbReference type="InterPro" id="IPR036259">
    <property type="entry name" value="MFS_trans_sf"/>
</dbReference>
<evidence type="ECO:0000256" key="2">
    <source>
        <dbReference type="ARBA" id="ARBA00022692"/>
    </source>
</evidence>
<dbReference type="OrthoDB" id="2261376at2759"/>
<evidence type="ECO:0000313" key="7">
    <source>
        <dbReference type="EMBL" id="KRT81778.1"/>
    </source>
</evidence>
<gene>
    <name evidence="7" type="ORF">AMK59_5536</name>
</gene>
<dbReference type="InterPro" id="IPR005829">
    <property type="entry name" value="Sugar_transporter_CS"/>
</dbReference>
<sequence length="471" mass="53443">MSANEDPLADVLAELGDFGKYQCIVVLLLSVAVMFHAYPHNAFVFTARSIDHRCSIPECYNESKTFAPEWLPNAVPYKNKKPKSCERYKYIEDRFNSTGTNCSQENFDTDIIENCDSFVYESSDRTILVDYNLHCDSNLWKLTMVGTANVIGQFIGLPITGVLSDKYGRRTVLVLGTLLCAIFGIARAFSKSYLLFCILESLDAAALSGTYVCSFLLGVELVGPKKRVLAGTIIWCFYPIGVMMTAGVAWLVNSWRYLIVILYLPLLSISFYHWIIPESVRWLLTQDRKEEARAVLLKAAKVNKRTLTQKSLEKMMTGVAKQVNEPLTDILQSKILMVRFFNASFCWVTCVFLFYGLTLNSVALAGNSYIDFMLTSLVEIPAYIVIYFVVDRYGRIYCQTGSFLLTALSCFVFVFISDGKLFDINDIFLNILKCFQSSMACKCYSTYWENLERLPLSLSVTLSQARYFQQL</sequence>
<comment type="caution">
    <text evidence="7">The sequence shown here is derived from an EMBL/GenBank/DDBJ whole genome shotgun (WGS) entry which is preliminary data.</text>
</comment>
<comment type="subcellular location">
    <subcellularLocation>
        <location evidence="1">Membrane</location>
        <topology evidence="1">Multi-pass membrane protein</topology>
    </subcellularLocation>
</comment>
<feature type="transmembrane region" description="Helical" evidence="5">
    <location>
        <begin position="229"/>
        <end position="251"/>
    </location>
</feature>
<evidence type="ECO:0000256" key="5">
    <source>
        <dbReference type="SAM" id="Phobius"/>
    </source>
</evidence>
<dbReference type="EMBL" id="LJIG01016046">
    <property type="protein sequence ID" value="KRT81778.1"/>
    <property type="molecule type" value="Genomic_DNA"/>
</dbReference>
<dbReference type="Proteomes" id="UP000051574">
    <property type="component" value="Unassembled WGS sequence"/>
</dbReference>
<keyword evidence="2 5" id="KW-0812">Transmembrane</keyword>
<dbReference type="AlphaFoldDB" id="A0A0T6B381"/>
<keyword evidence="4 5" id="KW-0472">Membrane</keyword>
<evidence type="ECO:0000256" key="3">
    <source>
        <dbReference type="ARBA" id="ARBA00022989"/>
    </source>
</evidence>
<feature type="transmembrane region" description="Helical" evidence="5">
    <location>
        <begin position="257"/>
        <end position="276"/>
    </location>
</feature>
<protein>
    <submittedName>
        <fullName evidence="7">Membrane transporter</fullName>
    </submittedName>
</protein>
<evidence type="ECO:0000313" key="8">
    <source>
        <dbReference type="Proteomes" id="UP000051574"/>
    </source>
</evidence>
<dbReference type="GO" id="GO:0022857">
    <property type="term" value="F:transmembrane transporter activity"/>
    <property type="evidence" value="ECO:0007669"/>
    <property type="project" value="InterPro"/>
</dbReference>
<dbReference type="SUPFAM" id="SSF103473">
    <property type="entry name" value="MFS general substrate transporter"/>
    <property type="match status" value="1"/>
</dbReference>
<feature type="transmembrane region" description="Helical" evidence="5">
    <location>
        <begin position="172"/>
        <end position="190"/>
    </location>
</feature>
<reference evidence="7 8" key="1">
    <citation type="submission" date="2015-09" db="EMBL/GenBank/DDBJ databases">
        <title>Draft genome of the scarab beetle Oryctes borbonicus.</title>
        <authorList>
            <person name="Meyer J.M."/>
            <person name="Markov G.V."/>
            <person name="Baskaran P."/>
            <person name="Herrmann M."/>
            <person name="Sommer R.J."/>
            <person name="Roedelsperger C."/>
        </authorList>
    </citation>
    <scope>NUCLEOTIDE SEQUENCE [LARGE SCALE GENOMIC DNA]</scope>
    <source>
        <strain evidence="7">OB123</strain>
        <tissue evidence="7">Whole animal</tissue>
    </source>
</reference>
<name>A0A0T6B381_9SCAR</name>
<organism evidence="7 8">
    <name type="scientific">Oryctes borbonicus</name>
    <dbReference type="NCBI Taxonomy" id="1629725"/>
    <lineage>
        <taxon>Eukaryota</taxon>
        <taxon>Metazoa</taxon>
        <taxon>Ecdysozoa</taxon>
        <taxon>Arthropoda</taxon>
        <taxon>Hexapoda</taxon>
        <taxon>Insecta</taxon>
        <taxon>Pterygota</taxon>
        <taxon>Neoptera</taxon>
        <taxon>Endopterygota</taxon>
        <taxon>Coleoptera</taxon>
        <taxon>Polyphaga</taxon>
        <taxon>Scarabaeiformia</taxon>
        <taxon>Scarabaeidae</taxon>
        <taxon>Dynastinae</taxon>
        <taxon>Oryctes</taxon>
    </lineage>
</organism>
<evidence type="ECO:0000259" key="6">
    <source>
        <dbReference type="PROSITE" id="PS50850"/>
    </source>
</evidence>
<dbReference type="InterPro" id="IPR020846">
    <property type="entry name" value="MFS_dom"/>
</dbReference>
<proteinExistence type="predicted"/>
<dbReference type="Pfam" id="PF00083">
    <property type="entry name" value="Sugar_tr"/>
    <property type="match status" value="1"/>
</dbReference>
<keyword evidence="3 5" id="KW-1133">Transmembrane helix</keyword>
<feature type="transmembrane region" description="Helical" evidence="5">
    <location>
        <begin position="18"/>
        <end position="38"/>
    </location>
</feature>
<evidence type="ECO:0000256" key="4">
    <source>
        <dbReference type="ARBA" id="ARBA00023136"/>
    </source>
</evidence>
<feature type="domain" description="Major facilitator superfamily (MFS) profile" evidence="6">
    <location>
        <begin position="94"/>
        <end position="471"/>
    </location>
</feature>
<accession>A0A0T6B381</accession>
<dbReference type="PROSITE" id="PS50850">
    <property type="entry name" value="MFS"/>
    <property type="match status" value="1"/>
</dbReference>
<feature type="transmembrane region" description="Helical" evidence="5">
    <location>
        <begin position="396"/>
        <end position="416"/>
    </location>
</feature>
<dbReference type="PANTHER" id="PTHR24064">
    <property type="entry name" value="SOLUTE CARRIER FAMILY 22 MEMBER"/>
    <property type="match status" value="1"/>
</dbReference>
<dbReference type="GO" id="GO:0016020">
    <property type="term" value="C:membrane"/>
    <property type="evidence" value="ECO:0007669"/>
    <property type="project" value="UniProtKB-SubCell"/>
</dbReference>
<dbReference type="PROSITE" id="PS00216">
    <property type="entry name" value="SUGAR_TRANSPORT_1"/>
    <property type="match status" value="1"/>
</dbReference>
<dbReference type="Gene3D" id="1.20.1250.20">
    <property type="entry name" value="MFS general substrate transporter like domains"/>
    <property type="match status" value="1"/>
</dbReference>
<feature type="transmembrane region" description="Helical" evidence="5">
    <location>
        <begin position="202"/>
        <end position="222"/>
    </location>
</feature>
<feature type="transmembrane region" description="Helical" evidence="5">
    <location>
        <begin position="369"/>
        <end position="389"/>
    </location>
</feature>
<dbReference type="InterPro" id="IPR005828">
    <property type="entry name" value="MFS_sugar_transport-like"/>
</dbReference>
<feature type="transmembrane region" description="Helical" evidence="5">
    <location>
        <begin position="336"/>
        <end position="357"/>
    </location>
</feature>